<evidence type="ECO:0000313" key="1">
    <source>
        <dbReference type="EMBL" id="CUN20557.1"/>
    </source>
</evidence>
<protein>
    <submittedName>
        <fullName evidence="1">PD-(D/E)XK nuclease family transposase</fullName>
    </submittedName>
</protein>
<reference evidence="1 3" key="1">
    <citation type="submission" date="2015-09" db="EMBL/GenBank/DDBJ databases">
        <authorList>
            <consortium name="Pathogen Informatics"/>
        </authorList>
    </citation>
    <scope>NUCLEOTIDE SEQUENCE [LARGE SCALE GENOMIC DNA]</scope>
    <source>
        <strain evidence="1 3">2789STDY5608891</strain>
    </source>
</reference>
<dbReference type="AlphaFoldDB" id="A0A173V2N9"/>
<dbReference type="Pfam" id="PF12784">
    <property type="entry name" value="PDDEXK_2"/>
    <property type="match status" value="1"/>
</dbReference>
<name>A0A173V2N9_EUBRA</name>
<organism evidence="1 3">
    <name type="scientific">Eubacterium ramulus</name>
    <dbReference type="NCBI Taxonomy" id="39490"/>
    <lineage>
        <taxon>Bacteria</taxon>
        <taxon>Bacillati</taxon>
        <taxon>Bacillota</taxon>
        <taxon>Clostridia</taxon>
        <taxon>Eubacteriales</taxon>
        <taxon>Eubacteriaceae</taxon>
        <taxon>Eubacterium</taxon>
    </lineage>
</organism>
<sequence>MDLGKVVITLKEKEEKVKDLRPIDDVFFEVLANDVNFCQEMLQILLEDKNLVVKDVVVQSSERNLYGRSVRLDALCVLGNGKKCNVEVQRSDNDDHLRRVRFNAASIAVKDSQEGEKFEQIEDIIVVYISQFDIFKADRVLYHVDSTIRETGNRVDDGLYRVFVNTEVKDGTTVSEYMECFLKKEVNNSKFPAFTKRMNALKHEERGLNAVCEVMEKYEQKAVEEGLSLFEKAITMLASGKSPSEVVLTGVPQNIVDRASRAMKPKLNK</sequence>
<gene>
    <name evidence="1" type="ORF">ERS852448_02393</name>
    <name evidence="2" type="ORF">GKE72_14735</name>
</gene>
<dbReference type="GeneID" id="42785940"/>
<dbReference type="EMBL" id="CYYA01000019">
    <property type="protein sequence ID" value="CUN20557.1"/>
    <property type="molecule type" value="Genomic_DNA"/>
</dbReference>
<evidence type="ECO:0000313" key="2">
    <source>
        <dbReference type="EMBL" id="MSD17286.1"/>
    </source>
</evidence>
<dbReference type="EMBL" id="WKRA01000036">
    <property type="protein sequence ID" value="MSD17286.1"/>
    <property type="molecule type" value="Genomic_DNA"/>
</dbReference>
<evidence type="ECO:0000313" key="4">
    <source>
        <dbReference type="Proteomes" id="UP000431304"/>
    </source>
</evidence>
<accession>A0A173V2N9</accession>
<proteinExistence type="predicted"/>
<evidence type="ECO:0000313" key="3">
    <source>
        <dbReference type="Proteomes" id="UP000095492"/>
    </source>
</evidence>
<dbReference type="Proteomes" id="UP000431304">
    <property type="component" value="Unassembled WGS sequence"/>
</dbReference>
<dbReference type="RefSeq" id="WP_021738444.1">
    <property type="nucleotide sequence ID" value="NZ_CABKSU010000030.1"/>
</dbReference>
<dbReference type="OrthoDB" id="9811201at2"/>
<dbReference type="Proteomes" id="UP000095492">
    <property type="component" value="Unassembled WGS sequence"/>
</dbReference>
<dbReference type="STRING" id="39490.ERS852448_02393"/>
<reference evidence="2 4" key="2">
    <citation type="journal article" date="2019" name="Nat. Med.">
        <title>A library of human gut bacterial isolates paired with longitudinal multiomics data enables mechanistic microbiome research.</title>
        <authorList>
            <person name="Poyet M."/>
            <person name="Groussin M."/>
            <person name="Gibbons S.M."/>
            <person name="Avila-Pacheco J."/>
            <person name="Jiang X."/>
            <person name="Kearney S.M."/>
            <person name="Perrotta A.R."/>
            <person name="Berdy B."/>
            <person name="Zhao S."/>
            <person name="Lieberman T.D."/>
            <person name="Swanson P.K."/>
            <person name="Smith M."/>
            <person name="Roesemann S."/>
            <person name="Alexander J.E."/>
            <person name="Rich S.A."/>
            <person name="Livny J."/>
            <person name="Vlamakis H."/>
            <person name="Clish C."/>
            <person name="Bullock K."/>
            <person name="Deik A."/>
            <person name="Scott J."/>
            <person name="Pierce K.A."/>
            <person name="Xavier R.J."/>
            <person name="Alm E.J."/>
        </authorList>
    </citation>
    <scope>NUCLEOTIDE SEQUENCE [LARGE SCALE GENOMIC DNA]</scope>
    <source>
        <strain evidence="2 4">BIOML-A3</strain>
    </source>
</reference>